<feature type="region of interest" description="Disordered" evidence="1">
    <location>
        <begin position="1"/>
        <end position="37"/>
    </location>
</feature>
<dbReference type="Proteomes" id="UP001501444">
    <property type="component" value="Unassembled WGS sequence"/>
</dbReference>
<dbReference type="InterPro" id="IPR027417">
    <property type="entry name" value="P-loop_NTPase"/>
</dbReference>
<name>A0ABN3G9P2_9ACTN</name>
<comment type="caution">
    <text evidence="2">The sequence shown here is derived from an EMBL/GenBank/DDBJ whole genome shotgun (WGS) entry which is preliminary data.</text>
</comment>
<proteinExistence type="predicted"/>
<dbReference type="EMBL" id="BAAARV010000025">
    <property type="protein sequence ID" value="GAA2347070.1"/>
    <property type="molecule type" value="Genomic_DNA"/>
</dbReference>
<accession>A0ABN3G9P2</accession>
<reference evidence="2 3" key="1">
    <citation type="journal article" date="2019" name="Int. J. Syst. Evol. Microbiol.">
        <title>The Global Catalogue of Microorganisms (GCM) 10K type strain sequencing project: providing services to taxonomists for standard genome sequencing and annotation.</title>
        <authorList>
            <consortium name="The Broad Institute Genomics Platform"/>
            <consortium name="The Broad Institute Genome Sequencing Center for Infectious Disease"/>
            <person name="Wu L."/>
            <person name="Ma J."/>
        </authorList>
    </citation>
    <scope>NUCLEOTIDE SEQUENCE [LARGE SCALE GENOMIC DNA]</scope>
    <source>
        <strain evidence="2 3">JCM 3272</strain>
    </source>
</reference>
<gene>
    <name evidence="2" type="ORF">GCM10010170_034320</name>
</gene>
<dbReference type="RefSeq" id="WP_344613382.1">
    <property type="nucleotide sequence ID" value="NZ_BAAARV010000025.1"/>
</dbReference>
<sequence>MAKTDHRPASLPTVQAGGGFGAASSGQGKVPPPAGAARMQSWFIDPGTGIRQRMPHPVPVNDDNEPTGHVRHLCPKKINANGGGTTACDTAAWLLPGETAPFCPKHGEKLQPPAERGQSAIVAKAAVERYGASLWPWTLPAAGGVADVALSLADTGVSTLAAAPVLAAGAFFVTKRTLTRRAVKRGRIEKGQRSGRRVWEIRRKAVDAAQYGAEAGLWATAFAATDAMALPGLLVWAAAMARWAIGCKRWWDAAEARRLRGVPAPVAVAQPEVEVAAAPDPVQLRAESTWATIIGCNGGPLAGTKLADFRRLPNCPIRASERTVLPNWTATVVAANPGTINMREQRPLLLGRIAAAYGCTYADVSFTADESDLGVAYLRVQPDNLLAEVKMWQGAGASDWKKGVSRIGRHDDGADIRYTWWTSTGAAHDLISGCTGSGKSELVAQLLLTSLHSDGLVLDWVGDPQGGQSYGLLKDAVDWFARDKTEITLMLLAALKEMLRRNDELAKNNIKTWRPTKDMPLLAITLDEVQSYIDDPVILDLVEKLVGQGRKCGIKMRLITQVPAAYNLGGSTYIKEQLKAGQTLIFRAMTDIAGRSAVEGDCPIDPVQLPARWGKHTCNAGETTAGLMFVQGLNARDVYGRSDYTGDDMAVWLADPTPGVFGPEAQLESGVLWGDRRERVKRLLAAGRADEDLLPGGKAVELIQAAAVAAATGTVVRLSQPAPEMPGTSRDVVLQAAQAAAGSDGVVTKKAIEQATKDMPDGTRNGALTDLVAAGKLRRIRNGVYEVPGGGRQEAPTASGAESAV</sequence>
<dbReference type="Gene3D" id="3.40.50.300">
    <property type="entry name" value="P-loop containing nucleotide triphosphate hydrolases"/>
    <property type="match status" value="1"/>
</dbReference>
<evidence type="ECO:0000256" key="1">
    <source>
        <dbReference type="SAM" id="MobiDB-lite"/>
    </source>
</evidence>
<keyword evidence="3" id="KW-1185">Reference proteome</keyword>
<dbReference type="SUPFAM" id="SSF52540">
    <property type="entry name" value="P-loop containing nucleoside triphosphate hydrolases"/>
    <property type="match status" value="1"/>
</dbReference>
<evidence type="ECO:0000313" key="3">
    <source>
        <dbReference type="Proteomes" id="UP001501444"/>
    </source>
</evidence>
<protein>
    <recommendedName>
        <fullName evidence="4">FtsK domain-containing protein</fullName>
    </recommendedName>
</protein>
<evidence type="ECO:0000313" key="2">
    <source>
        <dbReference type="EMBL" id="GAA2347070.1"/>
    </source>
</evidence>
<organism evidence="2 3">
    <name type="scientific">Dactylosporangium salmoneum</name>
    <dbReference type="NCBI Taxonomy" id="53361"/>
    <lineage>
        <taxon>Bacteria</taxon>
        <taxon>Bacillati</taxon>
        <taxon>Actinomycetota</taxon>
        <taxon>Actinomycetes</taxon>
        <taxon>Micromonosporales</taxon>
        <taxon>Micromonosporaceae</taxon>
        <taxon>Dactylosporangium</taxon>
    </lineage>
</organism>
<evidence type="ECO:0008006" key="4">
    <source>
        <dbReference type="Google" id="ProtNLM"/>
    </source>
</evidence>